<dbReference type="AlphaFoldDB" id="A0AAV1DUX6"/>
<protein>
    <submittedName>
        <fullName evidence="2">OLC1v1011955C1</fullName>
    </submittedName>
</protein>
<organism evidence="2 3">
    <name type="scientific">Oldenlandia corymbosa var. corymbosa</name>
    <dbReference type="NCBI Taxonomy" id="529605"/>
    <lineage>
        <taxon>Eukaryota</taxon>
        <taxon>Viridiplantae</taxon>
        <taxon>Streptophyta</taxon>
        <taxon>Embryophyta</taxon>
        <taxon>Tracheophyta</taxon>
        <taxon>Spermatophyta</taxon>
        <taxon>Magnoliopsida</taxon>
        <taxon>eudicotyledons</taxon>
        <taxon>Gunneridae</taxon>
        <taxon>Pentapetalae</taxon>
        <taxon>asterids</taxon>
        <taxon>lamiids</taxon>
        <taxon>Gentianales</taxon>
        <taxon>Rubiaceae</taxon>
        <taxon>Rubioideae</taxon>
        <taxon>Spermacoceae</taxon>
        <taxon>Hedyotis-Oldenlandia complex</taxon>
        <taxon>Oldenlandia</taxon>
    </lineage>
</organism>
<evidence type="ECO:0000259" key="1">
    <source>
        <dbReference type="Pfam" id="PF07000"/>
    </source>
</evidence>
<sequence length="469" mass="52173">MEAREAKWRCEALKSRIQNLRVQSASSSSSNNWIKTLLRLLQSELCFINRLSHTPSQSPSSSLSLNIGHLESVVHILEQPFISGVSRVCKTIALSSSKQFQPEAASGVKRIYVDIVCFLNNTPVWFIVSDRNPKYISWHGSSRNKGLRTRVMQLLDAARYSEMLRPSALILFFSNGLDDTIRKNLQNEFGAADLGLEYSSLDITFANETEDEWISVFARSYQAAHVLKIEIGMSSKNVVPTSAEAWKMEPPVFLFSEEQIDVSSLAVGESLCTLVSEMKCCFQDVENSQLENPSNCHGRLVNFDTTAMVAIVSGISNGGINWLLSSPESKLRSRFKSNYEFVISQVNSEITKPIHKELGSVLSGKGGIVCQSVYSEFQEIVSMCGGPKEKLRASYLLKHLRVVSDCPSGRMMNLPTTRKLALKNKVIFGTGDHWHAPTLTANLAFIRAVSQTGMPLFVVEHRPRALIGD</sequence>
<reference evidence="2" key="1">
    <citation type="submission" date="2023-03" db="EMBL/GenBank/DDBJ databases">
        <authorList>
            <person name="Julca I."/>
        </authorList>
    </citation>
    <scope>NUCLEOTIDE SEQUENCE</scope>
</reference>
<proteinExistence type="predicted"/>
<keyword evidence="3" id="KW-1185">Reference proteome</keyword>
<dbReference type="EMBL" id="OX459124">
    <property type="protein sequence ID" value="CAI9111671.1"/>
    <property type="molecule type" value="Genomic_DNA"/>
</dbReference>
<name>A0AAV1DUX6_OLDCO</name>
<dbReference type="Proteomes" id="UP001161247">
    <property type="component" value="Chromosome 7"/>
</dbReference>
<evidence type="ECO:0000313" key="3">
    <source>
        <dbReference type="Proteomes" id="UP001161247"/>
    </source>
</evidence>
<dbReference type="PANTHER" id="PTHR13379">
    <property type="entry name" value="UNCHARACTERIZED DUF1308"/>
    <property type="match status" value="1"/>
</dbReference>
<dbReference type="Pfam" id="PF07000">
    <property type="entry name" value="DUF1308"/>
    <property type="match status" value="1"/>
</dbReference>
<dbReference type="PANTHER" id="PTHR13379:SF0">
    <property type="entry name" value="UPF0415 PROTEIN C7ORF25"/>
    <property type="match status" value="1"/>
</dbReference>
<feature type="domain" description="DUF1308" evidence="1">
    <location>
        <begin position="301"/>
        <end position="466"/>
    </location>
</feature>
<dbReference type="InterPro" id="IPR010733">
    <property type="entry name" value="DUF1308"/>
</dbReference>
<accession>A0AAV1DUX6</accession>
<gene>
    <name evidence="2" type="ORF">OLC1_LOCUS19007</name>
</gene>
<evidence type="ECO:0000313" key="2">
    <source>
        <dbReference type="EMBL" id="CAI9111671.1"/>
    </source>
</evidence>